<organism evidence="18 19">
    <name type="scientific">Fusarium pseudograminearum (strain CS3096)</name>
    <name type="common">Wheat and barley crown-rot fungus</name>
    <dbReference type="NCBI Taxonomy" id="1028729"/>
    <lineage>
        <taxon>Eukaryota</taxon>
        <taxon>Fungi</taxon>
        <taxon>Dikarya</taxon>
        <taxon>Ascomycota</taxon>
        <taxon>Pezizomycotina</taxon>
        <taxon>Sordariomycetes</taxon>
        <taxon>Hypocreomycetidae</taxon>
        <taxon>Hypocreales</taxon>
        <taxon>Nectriaceae</taxon>
        <taxon>Fusarium</taxon>
    </lineage>
</organism>
<keyword evidence="10" id="KW-0408">Iron</keyword>
<dbReference type="GO" id="GO:0005886">
    <property type="term" value="C:plasma membrane"/>
    <property type="evidence" value="ECO:0007669"/>
    <property type="project" value="UniProtKB-SubCell"/>
</dbReference>
<keyword evidence="19" id="KW-1185">Reference proteome</keyword>
<keyword evidence="14" id="KW-0449">Lipoprotein</keyword>
<dbReference type="HOGENOM" id="CLU_1261585_0_0_1"/>
<dbReference type="GeneID" id="20369549"/>
<protein>
    <recommendedName>
        <fullName evidence="17">CFEM domain-containing protein</fullName>
    </recommendedName>
</protein>
<name>K3UBV2_FUSPC</name>
<dbReference type="GO" id="GO:0046872">
    <property type="term" value="F:metal ion binding"/>
    <property type="evidence" value="ECO:0007669"/>
    <property type="project" value="UniProtKB-KW"/>
</dbReference>
<dbReference type="AlphaFoldDB" id="K3UBV2"/>
<dbReference type="GO" id="GO:0005576">
    <property type="term" value="C:extracellular region"/>
    <property type="evidence" value="ECO:0007669"/>
    <property type="project" value="UniProtKB-SubCell"/>
</dbReference>
<comment type="subcellular location">
    <subcellularLocation>
        <location evidence="1">Cell membrane</location>
        <topology evidence="1">Lipid-anchor</topology>
        <topology evidence="1">GPI-anchor</topology>
    </subcellularLocation>
    <subcellularLocation>
        <location evidence="2">Secreted</location>
    </subcellularLocation>
</comment>
<feature type="chain" id="PRO_5003870131" description="CFEM domain-containing protein" evidence="16">
    <location>
        <begin position="22"/>
        <end position="219"/>
    </location>
</feature>
<evidence type="ECO:0000313" key="19">
    <source>
        <dbReference type="Proteomes" id="UP000007978"/>
    </source>
</evidence>
<dbReference type="Pfam" id="PF05730">
    <property type="entry name" value="CFEM"/>
    <property type="match status" value="1"/>
</dbReference>
<dbReference type="PANTHER" id="PTHR37928:SF2">
    <property type="entry name" value="GPI ANCHORED CFEM DOMAIN PROTEIN (AFU_ORTHOLOGUE AFUA_6G10580)"/>
    <property type="match status" value="1"/>
</dbReference>
<evidence type="ECO:0000256" key="12">
    <source>
        <dbReference type="ARBA" id="ARBA00023157"/>
    </source>
</evidence>
<dbReference type="GO" id="GO:0098552">
    <property type="term" value="C:side of membrane"/>
    <property type="evidence" value="ECO:0007669"/>
    <property type="project" value="UniProtKB-KW"/>
</dbReference>
<comment type="caution">
    <text evidence="18">The sequence shown here is derived from an EMBL/GenBank/DDBJ whole genome shotgun (WGS) entry which is preliminary data.</text>
</comment>
<keyword evidence="12" id="KW-1015">Disulfide bond</keyword>
<dbReference type="OrthoDB" id="5075111at2759"/>
<evidence type="ECO:0000256" key="6">
    <source>
        <dbReference type="ARBA" id="ARBA00022617"/>
    </source>
</evidence>
<accession>K3UBV2</accession>
<evidence type="ECO:0000256" key="5">
    <source>
        <dbReference type="ARBA" id="ARBA00022525"/>
    </source>
</evidence>
<dbReference type="Proteomes" id="UP000007978">
    <property type="component" value="Chromosome 2"/>
</dbReference>
<evidence type="ECO:0000256" key="14">
    <source>
        <dbReference type="ARBA" id="ARBA00023288"/>
    </source>
</evidence>
<evidence type="ECO:0000256" key="13">
    <source>
        <dbReference type="ARBA" id="ARBA00023180"/>
    </source>
</evidence>
<evidence type="ECO:0000313" key="18">
    <source>
        <dbReference type="EMBL" id="EKJ68906.1"/>
    </source>
</evidence>
<dbReference type="KEGG" id="fpu:FPSE_10932"/>
<keyword evidence="7" id="KW-0336">GPI-anchor</keyword>
<evidence type="ECO:0000256" key="11">
    <source>
        <dbReference type="ARBA" id="ARBA00023136"/>
    </source>
</evidence>
<evidence type="ECO:0000256" key="9">
    <source>
        <dbReference type="ARBA" id="ARBA00022729"/>
    </source>
</evidence>
<evidence type="ECO:0000256" key="8">
    <source>
        <dbReference type="ARBA" id="ARBA00022723"/>
    </source>
</evidence>
<proteinExistence type="inferred from homology"/>
<feature type="domain" description="CFEM" evidence="17">
    <location>
        <begin position="28"/>
        <end position="78"/>
    </location>
</feature>
<keyword evidence="5" id="KW-0964">Secreted</keyword>
<keyword evidence="13" id="KW-0325">Glycoprotein</keyword>
<evidence type="ECO:0000256" key="16">
    <source>
        <dbReference type="SAM" id="SignalP"/>
    </source>
</evidence>
<evidence type="ECO:0000259" key="17">
    <source>
        <dbReference type="Pfam" id="PF05730"/>
    </source>
</evidence>
<dbReference type="PANTHER" id="PTHR37928">
    <property type="entry name" value="CFEM DOMAIN PROTEIN (AFU_ORTHOLOGUE AFUA_6G14090)"/>
    <property type="match status" value="1"/>
</dbReference>
<feature type="signal peptide" evidence="16">
    <location>
        <begin position="1"/>
        <end position="21"/>
    </location>
</feature>
<keyword evidence="9 16" id="KW-0732">Signal</keyword>
<evidence type="ECO:0000256" key="7">
    <source>
        <dbReference type="ARBA" id="ARBA00022622"/>
    </source>
</evidence>
<keyword evidence="11" id="KW-0472">Membrane</keyword>
<dbReference type="InterPro" id="IPR051735">
    <property type="entry name" value="CFEM_domain"/>
</dbReference>
<evidence type="ECO:0000256" key="15">
    <source>
        <dbReference type="SAM" id="MobiDB-lite"/>
    </source>
</evidence>
<dbReference type="RefSeq" id="XP_009262324.1">
    <property type="nucleotide sequence ID" value="XM_009264049.1"/>
</dbReference>
<feature type="region of interest" description="Disordered" evidence="15">
    <location>
        <begin position="170"/>
        <end position="190"/>
    </location>
</feature>
<keyword evidence="8" id="KW-0479">Metal-binding</keyword>
<gene>
    <name evidence="18" type="ORF">FPSE_10932</name>
</gene>
<comment type="similarity">
    <text evidence="3">Belongs to the RBT5 family.</text>
</comment>
<evidence type="ECO:0000256" key="10">
    <source>
        <dbReference type="ARBA" id="ARBA00023004"/>
    </source>
</evidence>
<evidence type="ECO:0000256" key="2">
    <source>
        <dbReference type="ARBA" id="ARBA00004613"/>
    </source>
</evidence>
<sequence length="219" mass="22990">MKTSAITAIAATALFAAPTLASPRGRDLDWVPECGVTCVERAVAAQGCDPNLQECYCGRGFFDPWYACVSQACSREDLPNGYIWGFTRCDPKTPIFIDSETYDSIKGPRNETTVPPVPTSTGIWSASPSFVSDHDWVLETPHSVKSSIQARATAEETTAVATETTAVATETTTTTRASATGPTATSTKPATVTDSGSAMVKAGMASLGLASVAAMFLTM</sequence>
<reference evidence="18 19" key="1">
    <citation type="journal article" date="2012" name="PLoS Pathog.">
        <title>Comparative pathogenomics reveals horizontally acquired novel virulence genes in fungi infecting cereal hosts.</title>
        <authorList>
            <person name="Gardiner D.M."/>
            <person name="McDonald M.C."/>
            <person name="Covarelli L."/>
            <person name="Solomon P.S."/>
            <person name="Rusu A.G."/>
            <person name="Marshall M."/>
            <person name="Kazan K."/>
            <person name="Chakraborty S."/>
            <person name="McDonald B.A."/>
            <person name="Manners J.M."/>
        </authorList>
    </citation>
    <scope>NUCLEOTIDE SEQUENCE [LARGE SCALE GENOMIC DNA]</scope>
    <source>
        <strain evidence="18 19">CS3096</strain>
    </source>
</reference>
<dbReference type="EMBL" id="AFNW01000376">
    <property type="protein sequence ID" value="EKJ68906.1"/>
    <property type="molecule type" value="Genomic_DNA"/>
</dbReference>
<evidence type="ECO:0000256" key="4">
    <source>
        <dbReference type="ARBA" id="ARBA00022475"/>
    </source>
</evidence>
<evidence type="ECO:0000256" key="3">
    <source>
        <dbReference type="ARBA" id="ARBA00010031"/>
    </source>
</evidence>
<evidence type="ECO:0000256" key="1">
    <source>
        <dbReference type="ARBA" id="ARBA00004609"/>
    </source>
</evidence>
<keyword evidence="6" id="KW-0349">Heme</keyword>
<dbReference type="InterPro" id="IPR008427">
    <property type="entry name" value="Extracellular_membr_CFEM_dom"/>
</dbReference>
<keyword evidence="4" id="KW-1003">Cell membrane</keyword>